<evidence type="ECO:0000256" key="4">
    <source>
        <dbReference type="ARBA" id="ARBA00004729"/>
    </source>
</evidence>
<name>A0A1H2WCR3_9RHOB</name>
<dbReference type="InterPro" id="IPR018136">
    <property type="entry name" value="Aconitase_4Fe-4S_BS"/>
</dbReference>
<dbReference type="OrthoDB" id="9802769at2"/>
<dbReference type="NCBIfam" id="TIGR00170">
    <property type="entry name" value="leuC"/>
    <property type="match status" value="1"/>
</dbReference>
<protein>
    <recommendedName>
        <fullName evidence="8">3-isopropylmalate dehydratase</fullName>
        <ecNumber evidence="7">4.2.1.33</ecNumber>
    </recommendedName>
</protein>
<comment type="function">
    <text evidence="3">Catalyzes the isomerization between 2-isopropylmalate and 3-isopropylmalate, via the formation of 2-isopropylmaleate.</text>
</comment>
<dbReference type="SUPFAM" id="SSF53732">
    <property type="entry name" value="Aconitase iron-sulfur domain"/>
    <property type="match status" value="1"/>
</dbReference>
<keyword evidence="11" id="KW-0028">Amino-acid biosynthesis</keyword>
<evidence type="ECO:0000256" key="15">
    <source>
        <dbReference type="ARBA" id="ARBA00023239"/>
    </source>
</evidence>
<dbReference type="Proteomes" id="UP000183400">
    <property type="component" value="Unassembled WGS sequence"/>
</dbReference>
<dbReference type="NCBIfam" id="NF009116">
    <property type="entry name" value="PRK12466.1"/>
    <property type="match status" value="1"/>
</dbReference>
<dbReference type="PRINTS" id="PR00415">
    <property type="entry name" value="ACONITASE"/>
</dbReference>
<keyword evidence="16" id="KW-0100">Branched-chain amino acid biosynthesis</keyword>
<keyword evidence="15" id="KW-0456">Lyase</keyword>
<dbReference type="GO" id="GO:0009098">
    <property type="term" value="P:L-leucine biosynthetic process"/>
    <property type="evidence" value="ECO:0007669"/>
    <property type="project" value="UniProtKB-UniPathway"/>
</dbReference>
<dbReference type="EMBL" id="FNNP01000001">
    <property type="protein sequence ID" value="SDW78473.1"/>
    <property type="molecule type" value="Genomic_DNA"/>
</dbReference>
<evidence type="ECO:0000256" key="8">
    <source>
        <dbReference type="ARBA" id="ARBA00014371"/>
    </source>
</evidence>
<proteinExistence type="inferred from homology"/>
<comment type="cofactor">
    <cofactor evidence="2">
        <name>[4Fe-4S] cluster</name>
        <dbReference type="ChEBI" id="CHEBI:49883"/>
    </cofactor>
</comment>
<keyword evidence="19" id="KW-1185">Reference proteome</keyword>
<evidence type="ECO:0000256" key="7">
    <source>
        <dbReference type="ARBA" id="ARBA00011998"/>
    </source>
</evidence>
<comment type="catalytic activity">
    <reaction evidence="1">
        <text>(2R,3S)-3-isopropylmalate = (2S)-2-isopropylmalate</text>
        <dbReference type="Rhea" id="RHEA:32287"/>
        <dbReference type="ChEBI" id="CHEBI:1178"/>
        <dbReference type="ChEBI" id="CHEBI:35121"/>
        <dbReference type="EC" id="4.2.1.33"/>
    </reaction>
</comment>
<evidence type="ECO:0000256" key="16">
    <source>
        <dbReference type="ARBA" id="ARBA00023304"/>
    </source>
</evidence>
<dbReference type="EC" id="4.2.1.33" evidence="7"/>
<reference evidence="19" key="1">
    <citation type="submission" date="2016-10" db="EMBL/GenBank/DDBJ databases">
        <authorList>
            <person name="Varghese N."/>
            <person name="Submissions S."/>
        </authorList>
    </citation>
    <scope>NUCLEOTIDE SEQUENCE [LARGE SCALE GENOMIC DNA]</scope>
    <source>
        <strain evidence="19">DSM 27839</strain>
    </source>
</reference>
<dbReference type="STRING" id="985054.SAMN05444358_1011750"/>
<evidence type="ECO:0000259" key="17">
    <source>
        <dbReference type="Pfam" id="PF00330"/>
    </source>
</evidence>
<evidence type="ECO:0000313" key="19">
    <source>
        <dbReference type="Proteomes" id="UP000183400"/>
    </source>
</evidence>
<evidence type="ECO:0000256" key="1">
    <source>
        <dbReference type="ARBA" id="ARBA00000491"/>
    </source>
</evidence>
<dbReference type="RefSeq" id="WP_074736075.1">
    <property type="nucleotide sequence ID" value="NZ_FNNP01000001.1"/>
</dbReference>
<dbReference type="InterPro" id="IPR015931">
    <property type="entry name" value="Acnase/IPM_dHydase_lsu_aba_1/3"/>
</dbReference>
<comment type="pathway">
    <text evidence="4">Amino-acid biosynthesis; L-leucine biosynthesis; L-leucine from 3-methyl-2-oxobutanoate: step 2/4.</text>
</comment>
<dbReference type="InterPro" id="IPR033941">
    <property type="entry name" value="IPMI_cat"/>
</dbReference>
<comment type="subunit">
    <text evidence="6">Heterodimer of LeuC and LeuD.</text>
</comment>
<dbReference type="AlphaFoldDB" id="A0A1H2WCR3"/>
<gene>
    <name evidence="18" type="ORF">SAMN05444358_1011750</name>
</gene>
<dbReference type="GO" id="GO:0003861">
    <property type="term" value="F:3-isopropylmalate dehydratase activity"/>
    <property type="evidence" value="ECO:0007669"/>
    <property type="project" value="UniProtKB-EC"/>
</dbReference>
<evidence type="ECO:0000256" key="10">
    <source>
        <dbReference type="ARBA" id="ARBA00022485"/>
    </source>
</evidence>
<dbReference type="UniPathway" id="UPA00048">
    <property type="reaction ID" value="UER00071"/>
</dbReference>
<comment type="similarity">
    <text evidence="5">Belongs to the aconitase/IPM isomerase family.</text>
</comment>
<dbReference type="InterPro" id="IPR004430">
    <property type="entry name" value="3-IsopropMal_deHydase_lsu"/>
</dbReference>
<dbReference type="GO" id="GO:0046872">
    <property type="term" value="F:metal ion binding"/>
    <property type="evidence" value="ECO:0007669"/>
    <property type="project" value="UniProtKB-KW"/>
</dbReference>
<keyword evidence="13" id="KW-0408">Iron</keyword>
<dbReference type="NCBIfam" id="NF004016">
    <property type="entry name" value="PRK05478.1"/>
    <property type="match status" value="1"/>
</dbReference>
<dbReference type="InterPro" id="IPR036008">
    <property type="entry name" value="Aconitase_4Fe-4S_dom"/>
</dbReference>
<organism evidence="18 19">
    <name type="scientific">Ruegeria halocynthiae</name>
    <dbReference type="NCBI Taxonomy" id="985054"/>
    <lineage>
        <taxon>Bacteria</taxon>
        <taxon>Pseudomonadati</taxon>
        <taxon>Pseudomonadota</taxon>
        <taxon>Alphaproteobacteria</taxon>
        <taxon>Rhodobacterales</taxon>
        <taxon>Roseobacteraceae</taxon>
        <taxon>Ruegeria</taxon>
    </lineage>
</organism>
<dbReference type="PANTHER" id="PTHR43822:SF9">
    <property type="entry name" value="3-ISOPROPYLMALATE DEHYDRATASE"/>
    <property type="match status" value="1"/>
</dbReference>
<keyword evidence="10" id="KW-0004">4Fe-4S</keyword>
<dbReference type="Gene3D" id="3.30.499.10">
    <property type="entry name" value="Aconitase, domain 3"/>
    <property type="match status" value="2"/>
</dbReference>
<evidence type="ECO:0000256" key="5">
    <source>
        <dbReference type="ARBA" id="ARBA00007185"/>
    </source>
</evidence>
<feature type="domain" description="Aconitase/3-isopropylmalate dehydratase large subunit alpha/beta/alpha" evidence="17">
    <location>
        <begin position="7"/>
        <end position="450"/>
    </location>
</feature>
<dbReference type="InterPro" id="IPR050067">
    <property type="entry name" value="IPM_dehydratase_rel_enz"/>
</dbReference>
<evidence type="ECO:0000256" key="13">
    <source>
        <dbReference type="ARBA" id="ARBA00023004"/>
    </source>
</evidence>
<evidence type="ECO:0000256" key="14">
    <source>
        <dbReference type="ARBA" id="ARBA00023014"/>
    </source>
</evidence>
<evidence type="ECO:0000256" key="2">
    <source>
        <dbReference type="ARBA" id="ARBA00001966"/>
    </source>
</evidence>
<dbReference type="PANTHER" id="PTHR43822">
    <property type="entry name" value="HOMOACONITASE, MITOCHONDRIAL-RELATED"/>
    <property type="match status" value="1"/>
</dbReference>
<evidence type="ECO:0000256" key="11">
    <source>
        <dbReference type="ARBA" id="ARBA00022605"/>
    </source>
</evidence>
<dbReference type="Pfam" id="PF00330">
    <property type="entry name" value="Aconitase"/>
    <property type="match status" value="1"/>
</dbReference>
<evidence type="ECO:0000256" key="6">
    <source>
        <dbReference type="ARBA" id="ARBA00011271"/>
    </source>
</evidence>
<keyword evidence="12" id="KW-0479">Metal-binding</keyword>
<evidence type="ECO:0000313" key="18">
    <source>
        <dbReference type="EMBL" id="SDW78473.1"/>
    </source>
</evidence>
<dbReference type="GO" id="GO:0051539">
    <property type="term" value="F:4 iron, 4 sulfur cluster binding"/>
    <property type="evidence" value="ECO:0007669"/>
    <property type="project" value="UniProtKB-KW"/>
</dbReference>
<dbReference type="PROSITE" id="PS00450">
    <property type="entry name" value="ACONITASE_1"/>
    <property type="match status" value="1"/>
</dbReference>
<accession>A0A1H2WCR3</accession>
<evidence type="ECO:0000256" key="3">
    <source>
        <dbReference type="ARBA" id="ARBA00002695"/>
    </source>
</evidence>
<evidence type="ECO:0000256" key="12">
    <source>
        <dbReference type="ARBA" id="ARBA00022723"/>
    </source>
</evidence>
<keyword evidence="14" id="KW-0411">Iron-sulfur</keyword>
<evidence type="ECO:0000256" key="9">
    <source>
        <dbReference type="ARBA" id="ARBA00022430"/>
    </source>
</evidence>
<dbReference type="CDD" id="cd01583">
    <property type="entry name" value="IPMI"/>
    <property type="match status" value="1"/>
</dbReference>
<dbReference type="InterPro" id="IPR001030">
    <property type="entry name" value="Acoase/IPM_deHydtase_lsu_aba"/>
</dbReference>
<dbReference type="FunFam" id="3.30.499.10:FF:000007">
    <property type="entry name" value="3-isopropylmalate dehydratase large subunit"/>
    <property type="match status" value="1"/>
</dbReference>
<keyword evidence="9" id="KW-0432">Leucine biosynthesis</keyword>
<sequence length="464" mass="49715">MSRTLYDKLVDAHKVCDLPDGDMLVYVDFHIMNEYTSPQAFSGLDQKGLSVWRPEAHLSVVDHVNATRQRDPHDAASKLLIDNLEANCKKHNIAFYGLGDRRQGIEHVVVPEQGLVAPGMLIACGDSHTTTYGAFGALGFGIGTSEVEHVLATQTLRYKRLKTMLVKIDGDIAPGVTAKDIIMKVVQVVGAGGANGYAVEFSGSAIRAQEMSGRMTICNMAVELGGRAALIGADQKALETIKGRAHSGTLDFGGLAWNSDAGAEYDTMFEIDAAEIAPLVSWGTSPDQSVPVDSLVPAETEGMTPKAREALNRALNYMDLRAGQAITDIEIDSAFIGSCTNSRIEDLRAAASILQGKKVAGSVNAIVVPGSTYTRLQAEAEGIDRVFIEAGFDWRPESGCSMCLAMNDDIALDGERIASSTNRNFEGRQGRGARTHLMNPEMVAAAAIHGRIADVREFLSEGAE</sequence>